<keyword evidence="1" id="KW-0808">Transferase</keyword>
<dbReference type="Proteomes" id="UP000004374">
    <property type="component" value="Unassembled WGS sequence"/>
</dbReference>
<dbReference type="OrthoDB" id="4305330at2"/>
<dbReference type="EMBL" id="BAFK01000001">
    <property type="protein sequence ID" value="GAB57242.1"/>
    <property type="molecule type" value="Genomic_DNA"/>
</dbReference>
<protein>
    <recommendedName>
        <fullName evidence="3">N-acetyltransferase domain-containing protein</fullName>
    </recommendedName>
</protein>
<dbReference type="RefSeq" id="WP_008217831.1">
    <property type="nucleotide sequence ID" value="NZ_BAFK01000001.1"/>
</dbReference>
<accession>I1DT64</accession>
<dbReference type="SUPFAM" id="SSF55729">
    <property type="entry name" value="Acyl-CoA N-acyltransferases (Nat)"/>
    <property type="match status" value="1"/>
</dbReference>
<comment type="caution">
    <text evidence="4">The sequence shown here is derived from an EMBL/GenBank/DDBJ whole genome shotgun (WGS) entry which is preliminary data.</text>
</comment>
<keyword evidence="2" id="KW-0012">Acyltransferase</keyword>
<feature type="domain" description="N-acetyltransferase" evidence="3">
    <location>
        <begin position="1"/>
        <end position="146"/>
    </location>
</feature>
<dbReference type="InterPro" id="IPR000182">
    <property type="entry name" value="GNAT_dom"/>
</dbReference>
<evidence type="ECO:0000256" key="2">
    <source>
        <dbReference type="ARBA" id="ARBA00023315"/>
    </source>
</evidence>
<organism evidence="4 5">
    <name type="scientific">Rheinheimera nanhaiensis E407-8</name>
    <dbReference type="NCBI Taxonomy" id="562729"/>
    <lineage>
        <taxon>Bacteria</taxon>
        <taxon>Pseudomonadati</taxon>
        <taxon>Pseudomonadota</taxon>
        <taxon>Gammaproteobacteria</taxon>
        <taxon>Chromatiales</taxon>
        <taxon>Chromatiaceae</taxon>
        <taxon>Rheinheimera</taxon>
    </lineage>
</organism>
<sequence length="307" mass="34095">MRHWQLRTPQTADEWQQYYQLRYQVLRAPWQQPPGSERDALEQDAYHLMLITEQGEVAAVGRLHRCDEHSAQVRYMAVAEAYRGSGAGKRLLEALEYEAARWGCSIVQLNARDSAIGFYQRQGYAKGQQAPALFGIAHLQMHKRLRVAGSAVQFASWCDALSATWQQTIPLSQYMQLTISSFDGNQLCCTAPLAPNINLHQTMFAGSIYTLATLTGWGMLYLQLQAAGLSGHQVLADANIRYVKPINAAPEARCVLQQCSGDLSVLAQGKKAVQQIRVGIYCDNSLAAEFSGRYAVLPAANDNATRR</sequence>
<evidence type="ECO:0000313" key="4">
    <source>
        <dbReference type="EMBL" id="GAB57242.1"/>
    </source>
</evidence>
<dbReference type="InterPro" id="IPR029069">
    <property type="entry name" value="HotDog_dom_sf"/>
</dbReference>
<dbReference type="PROSITE" id="PS51186">
    <property type="entry name" value="GNAT"/>
    <property type="match status" value="1"/>
</dbReference>
<proteinExistence type="predicted"/>
<dbReference type="PANTHER" id="PTHR43877:SF2">
    <property type="entry name" value="AMINOALKYLPHOSPHONATE N-ACETYLTRANSFERASE-RELATED"/>
    <property type="match status" value="1"/>
</dbReference>
<dbReference type="NCBIfam" id="TIGR02447">
    <property type="entry name" value="yiiD_Cterm"/>
    <property type="match status" value="1"/>
</dbReference>
<dbReference type="AlphaFoldDB" id="I1DT64"/>
<reference evidence="4 5" key="1">
    <citation type="journal article" date="2012" name="J. Bacteriol.">
        <title>Genome Sequence of the Protease-Producing Bacterium Rheinheimera nanhaiensis E407-8T, Isolated from Deep-Sea Sediment of the South China Sea.</title>
        <authorList>
            <person name="Zhang X.-Y."/>
            <person name="Zhang Y.-J."/>
            <person name="Qin Q.-L."/>
            <person name="Xie B.-B."/>
            <person name="Chen X.-L."/>
            <person name="Zhou B.-C."/>
            <person name="Zhang Y.-Z."/>
        </authorList>
    </citation>
    <scope>NUCLEOTIDE SEQUENCE [LARGE SCALE GENOMIC DNA]</scope>
    <source>
        <strain evidence="4 5">E407-8</strain>
    </source>
</reference>
<dbReference type="Gene3D" id="3.10.129.10">
    <property type="entry name" value="Hotdog Thioesterase"/>
    <property type="match status" value="1"/>
</dbReference>
<dbReference type="InterPro" id="IPR016181">
    <property type="entry name" value="Acyl_CoA_acyltransferase"/>
</dbReference>
<gene>
    <name evidence="4" type="ORF">RNAN_0205</name>
</gene>
<dbReference type="Gene3D" id="3.40.630.30">
    <property type="match status" value="1"/>
</dbReference>
<dbReference type="GO" id="GO:0016747">
    <property type="term" value="F:acyltransferase activity, transferring groups other than amino-acyl groups"/>
    <property type="evidence" value="ECO:0007669"/>
    <property type="project" value="InterPro"/>
</dbReference>
<dbReference type="Pfam" id="PF00583">
    <property type="entry name" value="Acetyltransf_1"/>
    <property type="match status" value="1"/>
</dbReference>
<dbReference type="Pfam" id="PF09500">
    <property type="entry name" value="YiiD_C"/>
    <property type="match status" value="1"/>
</dbReference>
<evidence type="ECO:0000259" key="3">
    <source>
        <dbReference type="PROSITE" id="PS51186"/>
    </source>
</evidence>
<name>I1DT64_9GAMM</name>
<dbReference type="PANTHER" id="PTHR43877">
    <property type="entry name" value="AMINOALKYLPHOSPHONATE N-ACETYLTRANSFERASE-RELATED-RELATED"/>
    <property type="match status" value="1"/>
</dbReference>
<keyword evidence="5" id="KW-1185">Reference proteome</keyword>
<dbReference type="CDD" id="cd04301">
    <property type="entry name" value="NAT_SF"/>
    <property type="match status" value="1"/>
</dbReference>
<evidence type="ECO:0000313" key="5">
    <source>
        <dbReference type="Proteomes" id="UP000004374"/>
    </source>
</evidence>
<evidence type="ECO:0000256" key="1">
    <source>
        <dbReference type="ARBA" id="ARBA00022679"/>
    </source>
</evidence>
<dbReference type="InterPro" id="IPR012660">
    <property type="entry name" value="YiiD_C"/>
</dbReference>
<dbReference type="STRING" id="562729.RNAN_0205"/>
<dbReference type="InterPro" id="IPR050832">
    <property type="entry name" value="Bact_Acetyltransf"/>
</dbReference>
<dbReference type="SUPFAM" id="SSF54637">
    <property type="entry name" value="Thioesterase/thiol ester dehydrase-isomerase"/>
    <property type="match status" value="1"/>
</dbReference>